<dbReference type="PANTHER" id="PTHR19288:SF25">
    <property type="entry name" value="PHOSPHATIDYLGLYCEROPHOSPHATASE GEP4, MITOCHONDRIAL"/>
    <property type="match status" value="1"/>
</dbReference>
<dbReference type="Pfam" id="PF08282">
    <property type="entry name" value="Hydrolase_3"/>
    <property type="match status" value="1"/>
</dbReference>
<gene>
    <name evidence="1" type="ORF">MJA45_10410</name>
</gene>
<dbReference type="NCBIfam" id="TIGR01662">
    <property type="entry name" value="HAD-SF-IIIA"/>
    <property type="match status" value="1"/>
</dbReference>
<dbReference type="InterPro" id="IPR006439">
    <property type="entry name" value="HAD-SF_hydro_IA"/>
</dbReference>
<proteinExistence type="predicted"/>
<dbReference type="EMBL" id="CP130318">
    <property type="protein sequence ID" value="WNQ13406.1"/>
    <property type="molecule type" value="Genomic_DNA"/>
</dbReference>
<dbReference type="KEGG" id="paun:MJA45_10410"/>
<dbReference type="GO" id="GO:0005737">
    <property type="term" value="C:cytoplasm"/>
    <property type="evidence" value="ECO:0007669"/>
    <property type="project" value="TreeGrafter"/>
</dbReference>
<dbReference type="RefSeq" id="WP_315607186.1">
    <property type="nucleotide sequence ID" value="NZ_CP130318.1"/>
</dbReference>
<evidence type="ECO:0000313" key="1">
    <source>
        <dbReference type="EMBL" id="WNQ13406.1"/>
    </source>
</evidence>
<keyword evidence="2" id="KW-1185">Reference proteome</keyword>
<dbReference type="GO" id="GO:0008962">
    <property type="term" value="F:phosphatidylglycerophosphatase activity"/>
    <property type="evidence" value="ECO:0007669"/>
    <property type="project" value="InterPro"/>
</dbReference>
<dbReference type="SUPFAM" id="SSF56784">
    <property type="entry name" value="HAD-like"/>
    <property type="match status" value="1"/>
</dbReference>
<dbReference type="Pfam" id="PF13242">
    <property type="entry name" value="Hydrolase_like"/>
    <property type="match status" value="1"/>
</dbReference>
<organism evidence="1 2">
    <name type="scientific">Paenibacillus aurantius</name>
    <dbReference type="NCBI Taxonomy" id="2918900"/>
    <lineage>
        <taxon>Bacteria</taxon>
        <taxon>Bacillati</taxon>
        <taxon>Bacillota</taxon>
        <taxon>Bacilli</taxon>
        <taxon>Bacillales</taxon>
        <taxon>Paenibacillaceae</taxon>
        <taxon>Paenibacillus</taxon>
    </lineage>
</organism>
<dbReference type="Proteomes" id="UP001305702">
    <property type="component" value="Chromosome"/>
</dbReference>
<dbReference type="InterPro" id="IPR036412">
    <property type="entry name" value="HAD-like_sf"/>
</dbReference>
<dbReference type="InterPro" id="IPR023214">
    <property type="entry name" value="HAD_sf"/>
</dbReference>
<evidence type="ECO:0000313" key="2">
    <source>
        <dbReference type="Proteomes" id="UP001305702"/>
    </source>
</evidence>
<dbReference type="NCBIfam" id="TIGR01668">
    <property type="entry name" value="YqeG_hyp_ppase"/>
    <property type="match status" value="1"/>
</dbReference>
<name>A0AA96RHC6_9BACL</name>
<dbReference type="AlphaFoldDB" id="A0AA96RHC6"/>
<reference evidence="1 2" key="1">
    <citation type="submission" date="2022-02" db="EMBL/GenBank/DDBJ databases">
        <title>Paenibacillus sp. MBLB1776 Whole Genome Shotgun Sequencing.</title>
        <authorList>
            <person name="Hwang C.Y."/>
            <person name="Cho E.-S."/>
            <person name="Seo M.-J."/>
        </authorList>
    </citation>
    <scope>NUCLEOTIDE SEQUENCE [LARGE SCALE GENOMIC DNA]</scope>
    <source>
        <strain evidence="1 2">MBLB1776</strain>
    </source>
</reference>
<dbReference type="InterPro" id="IPR006549">
    <property type="entry name" value="HAD-SF_hydro_IIIA"/>
</dbReference>
<dbReference type="NCBIfam" id="TIGR01549">
    <property type="entry name" value="HAD-SF-IA-v1"/>
    <property type="match status" value="1"/>
</dbReference>
<dbReference type="InterPro" id="IPR010021">
    <property type="entry name" value="PGPP1/Gep4"/>
</dbReference>
<dbReference type="CDD" id="cd16416">
    <property type="entry name" value="HAD_BsYqeG-like"/>
    <property type="match status" value="1"/>
</dbReference>
<protein>
    <submittedName>
        <fullName evidence="1">YqeG family HAD IIIA-type phosphatase</fullName>
    </submittedName>
</protein>
<dbReference type="Gene3D" id="3.40.50.1000">
    <property type="entry name" value="HAD superfamily/HAD-like"/>
    <property type="match status" value="1"/>
</dbReference>
<accession>A0AA96RHC6</accession>
<dbReference type="PANTHER" id="PTHR19288">
    <property type="entry name" value="4-NITROPHENYLPHOSPHATASE-RELATED"/>
    <property type="match status" value="1"/>
</dbReference>
<sequence>MLNNLIPSQQVNSIYDILLPELWKNGVKGIITDLDNTLVGAKVPLATPELIEWLKHVQQLGFKVVIVSNNRHARVSKFADPLGIPFIFSAKKPSNAAFRRALTMMNLPAEAVAVIGDQMLTDVLGGNRMGLHTILVQPISLLDEGFFTKVNRRLEKIALTFMKKP</sequence>